<feature type="region of interest" description="Disordered" evidence="1">
    <location>
        <begin position="41"/>
        <end position="91"/>
    </location>
</feature>
<feature type="compositionally biased region" description="Basic residues" evidence="1">
    <location>
        <begin position="43"/>
        <end position="60"/>
    </location>
</feature>
<evidence type="ECO:0000313" key="2">
    <source>
        <dbReference type="EMBL" id="EXL65985.1"/>
    </source>
</evidence>
<proteinExistence type="predicted"/>
<reference evidence="2" key="2">
    <citation type="submission" date="2014-03" db="EMBL/GenBank/DDBJ databases">
        <title>The Genome Annotation of Fusarium oxysporum PHW808.</title>
        <authorList>
            <consortium name="The Broad Institute Genomics Platform"/>
            <person name="Ma L.-J."/>
            <person name="Corby-Kistler H."/>
            <person name="Broz K."/>
            <person name="Gale L.R."/>
            <person name="Jonkers W."/>
            <person name="O'Donnell K."/>
            <person name="Ploetz R."/>
            <person name="Steinberg C."/>
            <person name="Schwartz D.C."/>
            <person name="VanEtten H."/>
            <person name="Zhou S."/>
            <person name="Young S.K."/>
            <person name="Zeng Q."/>
            <person name="Gargeya S."/>
            <person name="Fitzgerald M."/>
            <person name="Abouelleil A."/>
            <person name="Alvarado L."/>
            <person name="Chapman S.B."/>
            <person name="Gainer-Dewar J."/>
            <person name="Goldberg J."/>
            <person name="Griggs A."/>
            <person name="Gujja S."/>
            <person name="Hansen M."/>
            <person name="Howarth C."/>
            <person name="Imamovic A."/>
            <person name="Ireland A."/>
            <person name="Larimer J."/>
            <person name="McCowan C."/>
            <person name="Murphy C."/>
            <person name="Pearson M."/>
            <person name="Poon T.W."/>
            <person name="Priest M."/>
            <person name="Roberts A."/>
            <person name="Saif S."/>
            <person name="Shea T."/>
            <person name="Sykes S."/>
            <person name="Wortman J."/>
            <person name="Nusbaum C."/>
            <person name="Birren B."/>
        </authorList>
    </citation>
    <scope>NUCLEOTIDE SEQUENCE</scope>
    <source>
        <strain evidence="2">54008</strain>
    </source>
</reference>
<feature type="compositionally biased region" description="Acidic residues" evidence="1">
    <location>
        <begin position="75"/>
        <end position="91"/>
    </location>
</feature>
<sequence>MHLSSERVLRQDMSLLDIEAEAIRNPKYWSSAALLRTVDGAKKGKTKSPGKTKAVSRAKAKKEVFGKGEGKMDVISDDEDDHDNVDDYGDE</sequence>
<dbReference type="AlphaFoldDB" id="X0H1M3"/>
<dbReference type="EMBL" id="KK033517">
    <property type="protein sequence ID" value="EXL65985.1"/>
    <property type="molecule type" value="Genomic_DNA"/>
</dbReference>
<dbReference type="Proteomes" id="UP000030676">
    <property type="component" value="Unassembled WGS sequence"/>
</dbReference>
<gene>
    <name evidence="2" type="ORF">FOPG_17823</name>
</gene>
<accession>X0H1M3</accession>
<dbReference type="HOGENOM" id="CLU_2427130_0_0_1"/>
<name>X0H1M3_FUSOX</name>
<organism evidence="2">
    <name type="scientific">Fusarium oxysporum f. sp. conglutinans race 2 54008</name>
    <dbReference type="NCBI Taxonomy" id="1089457"/>
    <lineage>
        <taxon>Eukaryota</taxon>
        <taxon>Fungi</taxon>
        <taxon>Dikarya</taxon>
        <taxon>Ascomycota</taxon>
        <taxon>Pezizomycotina</taxon>
        <taxon>Sordariomycetes</taxon>
        <taxon>Hypocreomycetidae</taxon>
        <taxon>Hypocreales</taxon>
        <taxon>Nectriaceae</taxon>
        <taxon>Fusarium</taxon>
        <taxon>Fusarium oxysporum species complex</taxon>
    </lineage>
</organism>
<evidence type="ECO:0000256" key="1">
    <source>
        <dbReference type="SAM" id="MobiDB-lite"/>
    </source>
</evidence>
<feature type="compositionally biased region" description="Basic and acidic residues" evidence="1">
    <location>
        <begin position="61"/>
        <end position="74"/>
    </location>
</feature>
<reference evidence="2" key="1">
    <citation type="submission" date="2011-11" db="EMBL/GenBank/DDBJ databases">
        <title>The Genome Sequence of Fusarium oxysporum PHW808.</title>
        <authorList>
            <consortium name="The Broad Institute Genome Sequencing Platform"/>
            <person name="Ma L.-J."/>
            <person name="Gale L.R."/>
            <person name="Schwartz D.C."/>
            <person name="Zhou S."/>
            <person name="Corby-Kistler H."/>
            <person name="Young S.K."/>
            <person name="Zeng Q."/>
            <person name="Gargeya S."/>
            <person name="Fitzgerald M."/>
            <person name="Haas B."/>
            <person name="Abouelleil A."/>
            <person name="Alvarado L."/>
            <person name="Arachchi H.M."/>
            <person name="Berlin A."/>
            <person name="Brown A."/>
            <person name="Chapman S.B."/>
            <person name="Chen Z."/>
            <person name="Dunbar C."/>
            <person name="Freedman E."/>
            <person name="Gearin G."/>
            <person name="Goldberg J."/>
            <person name="Griggs A."/>
            <person name="Gujja S."/>
            <person name="Heiman D."/>
            <person name="Howarth C."/>
            <person name="Larson L."/>
            <person name="Lui A."/>
            <person name="MacDonald P.J.P."/>
            <person name="Montmayeur A."/>
            <person name="Murphy C."/>
            <person name="Neiman D."/>
            <person name="Pearson M."/>
            <person name="Priest M."/>
            <person name="Roberts A."/>
            <person name="Saif S."/>
            <person name="Shea T."/>
            <person name="Shenoy N."/>
            <person name="Sisk P."/>
            <person name="Stolte C."/>
            <person name="Sykes S."/>
            <person name="Wortman J."/>
            <person name="Nusbaum C."/>
            <person name="Birren B."/>
        </authorList>
    </citation>
    <scope>NUCLEOTIDE SEQUENCE [LARGE SCALE GENOMIC DNA]</scope>
    <source>
        <strain evidence="2">54008</strain>
    </source>
</reference>
<protein>
    <submittedName>
        <fullName evidence="2">Uncharacterized protein</fullName>
    </submittedName>
</protein>